<dbReference type="GO" id="GO:0046452">
    <property type="term" value="P:dihydrofolate metabolic process"/>
    <property type="evidence" value="ECO:0007669"/>
    <property type="project" value="TreeGrafter"/>
</dbReference>
<keyword evidence="4" id="KW-0554">One-carbon metabolism</keyword>
<dbReference type="EMBL" id="CP015840">
    <property type="protein sequence ID" value="ANG66062.1"/>
    <property type="molecule type" value="Genomic_DNA"/>
</dbReference>
<dbReference type="CDD" id="cd00209">
    <property type="entry name" value="DHFR"/>
    <property type="match status" value="1"/>
</dbReference>
<keyword evidence="5" id="KW-0521">NADP</keyword>
<dbReference type="AlphaFoldDB" id="A0A173DYR5"/>
<sequence>MKMIFGIAACDPRGILGKGNQLPWDYPEDRHFFSHVIGKHPIVMGRKTWESLPKHYCFHRKVIVFSQRTYDSSHCLWVSSLKKFNDLILPSPIFLLGGGEIFSLFLENHKVKGCFLTHIQKYYDGDTVFPLSLLEGWKSMVIHQTQDLKFCYYENYSYRYTNDFCT</sequence>
<gene>
    <name evidence="9" type="ORF">M787_001835</name>
</gene>
<dbReference type="GeneID" id="81478043"/>
<dbReference type="GO" id="GO:0016301">
    <property type="term" value="F:kinase activity"/>
    <property type="evidence" value="ECO:0007669"/>
    <property type="project" value="UniProtKB-KW"/>
</dbReference>
<evidence type="ECO:0000256" key="6">
    <source>
        <dbReference type="ARBA" id="ARBA00023002"/>
    </source>
</evidence>
<comment type="similarity">
    <text evidence="2">Belongs to the dihydrofolate reductase family.</text>
</comment>
<dbReference type="eggNOG" id="COG0262">
    <property type="taxonomic scope" value="Bacteria"/>
</dbReference>
<protein>
    <recommendedName>
        <fullName evidence="3">dihydrofolate reductase</fullName>
        <ecNumber evidence="3">1.5.1.3</ecNumber>
    </recommendedName>
</protein>
<dbReference type="InterPro" id="IPR012259">
    <property type="entry name" value="DHFR"/>
</dbReference>
<accession>A0A173DYR5</accession>
<evidence type="ECO:0000256" key="2">
    <source>
        <dbReference type="ARBA" id="ARBA00009539"/>
    </source>
</evidence>
<dbReference type="Gene3D" id="3.40.430.10">
    <property type="entry name" value="Dihydrofolate Reductase, subunit A"/>
    <property type="match status" value="1"/>
</dbReference>
<dbReference type="KEGG" id="cgz:M787_001835"/>
<keyword evidence="6" id="KW-0560">Oxidoreductase</keyword>
<dbReference type="PRINTS" id="PR00070">
    <property type="entry name" value="DHFR"/>
</dbReference>
<organism evidence="9 10">
    <name type="scientific">Chlamydia gallinacea 08-1274/3</name>
    <dbReference type="NCBI Taxonomy" id="1143323"/>
    <lineage>
        <taxon>Bacteria</taxon>
        <taxon>Pseudomonadati</taxon>
        <taxon>Chlamydiota</taxon>
        <taxon>Chlamydiia</taxon>
        <taxon>Chlamydiales</taxon>
        <taxon>Chlamydiaceae</taxon>
        <taxon>Chlamydia/Chlamydophila group</taxon>
        <taxon>Chlamydia</taxon>
    </lineage>
</organism>
<dbReference type="OrthoDB" id="9804315at2"/>
<evidence type="ECO:0000259" key="8">
    <source>
        <dbReference type="PROSITE" id="PS51330"/>
    </source>
</evidence>
<dbReference type="PANTHER" id="PTHR48069:SF3">
    <property type="entry name" value="DIHYDROFOLATE REDUCTASE"/>
    <property type="match status" value="1"/>
</dbReference>
<evidence type="ECO:0000256" key="7">
    <source>
        <dbReference type="ARBA" id="ARBA00025067"/>
    </source>
</evidence>
<dbReference type="GO" id="GO:0046654">
    <property type="term" value="P:tetrahydrofolate biosynthetic process"/>
    <property type="evidence" value="ECO:0007669"/>
    <property type="project" value="UniProtKB-UniPathway"/>
</dbReference>
<dbReference type="InterPro" id="IPR001796">
    <property type="entry name" value="DHFR_dom"/>
</dbReference>
<evidence type="ECO:0000256" key="5">
    <source>
        <dbReference type="ARBA" id="ARBA00022857"/>
    </source>
</evidence>
<dbReference type="GO" id="GO:0050661">
    <property type="term" value="F:NADP binding"/>
    <property type="evidence" value="ECO:0007669"/>
    <property type="project" value="InterPro"/>
</dbReference>
<dbReference type="EC" id="1.5.1.3" evidence="3"/>
<comment type="pathway">
    <text evidence="1">Cofactor biosynthesis; tetrahydrofolate biosynthesis; 5,6,7,8-tetrahydrofolate from 7,8-dihydrofolate: step 1/1.</text>
</comment>
<comment type="function">
    <text evidence="7">Key enzyme in folate metabolism. Catalyzes an essential reaction for de novo glycine and purine synthesis, and for DNA precursor synthesis.</text>
</comment>
<evidence type="ECO:0000256" key="3">
    <source>
        <dbReference type="ARBA" id="ARBA00012856"/>
    </source>
</evidence>
<evidence type="ECO:0000313" key="10">
    <source>
        <dbReference type="Proteomes" id="UP000019147"/>
    </source>
</evidence>
<dbReference type="GO" id="GO:0046655">
    <property type="term" value="P:folic acid metabolic process"/>
    <property type="evidence" value="ECO:0007669"/>
    <property type="project" value="TreeGrafter"/>
</dbReference>
<evidence type="ECO:0000256" key="4">
    <source>
        <dbReference type="ARBA" id="ARBA00022563"/>
    </source>
</evidence>
<evidence type="ECO:0000313" key="9">
    <source>
        <dbReference type="EMBL" id="ANG66062.1"/>
    </source>
</evidence>
<keyword evidence="9" id="KW-0808">Transferase</keyword>
<dbReference type="GO" id="GO:0006730">
    <property type="term" value="P:one-carbon metabolic process"/>
    <property type="evidence" value="ECO:0007669"/>
    <property type="project" value="UniProtKB-KW"/>
</dbReference>
<proteinExistence type="inferred from homology"/>
<feature type="domain" description="DHFR" evidence="8">
    <location>
        <begin position="3"/>
        <end position="166"/>
    </location>
</feature>
<dbReference type="RefSeq" id="WP_021828761.1">
    <property type="nucleotide sequence ID" value="NZ_CP015840.1"/>
</dbReference>
<evidence type="ECO:0000256" key="1">
    <source>
        <dbReference type="ARBA" id="ARBA00004903"/>
    </source>
</evidence>
<dbReference type="InterPro" id="IPR024072">
    <property type="entry name" value="DHFR-like_dom_sf"/>
</dbReference>
<reference evidence="9 10" key="1">
    <citation type="journal article" date="2014" name="Syst. Appl. Microbiol.">
        <title>Evidence for the existence of two new members of the family Chlamydiaceae and proposal of Chlamydia avium sp. nov. and Chlamydia gallinacea sp. nov.</title>
        <authorList>
            <person name="Sachse K."/>
            <person name="Laroucau K."/>
            <person name="Riege K."/>
            <person name="Wehner S."/>
            <person name="Dilcher M."/>
            <person name="Creasy H.H."/>
            <person name="Weidmann M."/>
            <person name="Myers G."/>
            <person name="Vorimore F."/>
            <person name="Vicari N."/>
            <person name="Magnino S."/>
            <person name="Liebler-Tenorio E."/>
            <person name="Ruettger A."/>
            <person name="Bavoil P.M."/>
            <person name="Hufert F.T."/>
            <person name="Rossello-Mora R."/>
            <person name="Marz M."/>
        </authorList>
    </citation>
    <scope>NUCLEOTIDE SEQUENCE [LARGE SCALE GENOMIC DNA]</scope>
    <source>
        <strain evidence="9 10">08-1274/3</strain>
    </source>
</reference>
<dbReference type="PANTHER" id="PTHR48069">
    <property type="entry name" value="DIHYDROFOLATE REDUCTASE"/>
    <property type="match status" value="1"/>
</dbReference>
<dbReference type="Proteomes" id="UP000019147">
    <property type="component" value="Chromosome"/>
</dbReference>
<name>A0A173DYR5_9CHLA</name>
<dbReference type="Pfam" id="PF00186">
    <property type="entry name" value="DHFR_1"/>
    <property type="match status" value="1"/>
</dbReference>
<dbReference type="STRING" id="1143323.M787_001835"/>
<keyword evidence="9" id="KW-0418">Kinase</keyword>
<dbReference type="GO" id="GO:0005829">
    <property type="term" value="C:cytosol"/>
    <property type="evidence" value="ECO:0007669"/>
    <property type="project" value="TreeGrafter"/>
</dbReference>
<dbReference type="GO" id="GO:0004146">
    <property type="term" value="F:dihydrofolate reductase activity"/>
    <property type="evidence" value="ECO:0007669"/>
    <property type="project" value="UniProtKB-EC"/>
</dbReference>
<dbReference type="UniPathway" id="UPA00077">
    <property type="reaction ID" value="UER00158"/>
</dbReference>
<dbReference type="SUPFAM" id="SSF53597">
    <property type="entry name" value="Dihydrofolate reductase-like"/>
    <property type="match status" value="1"/>
</dbReference>
<dbReference type="PROSITE" id="PS51330">
    <property type="entry name" value="DHFR_2"/>
    <property type="match status" value="1"/>
</dbReference>